<evidence type="ECO:0008006" key="5">
    <source>
        <dbReference type="Google" id="ProtNLM"/>
    </source>
</evidence>
<evidence type="ECO:0000313" key="3">
    <source>
        <dbReference type="EMBL" id="KAF2502165.1"/>
    </source>
</evidence>
<evidence type="ECO:0000256" key="2">
    <source>
        <dbReference type="SAM" id="SignalP"/>
    </source>
</evidence>
<evidence type="ECO:0000256" key="1">
    <source>
        <dbReference type="SAM" id="MobiDB-lite"/>
    </source>
</evidence>
<dbReference type="Proteomes" id="UP000799750">
    <property type="component" value="Unassembled WGS sequence"/>
</dbReference>
<gene>
    <name evidence="3" type="ORF">BU16DRAFT_1232</name>
</gene>
<feature type="signal peptide" evidence="2">
    <location>
        <begin position="1"/>
        <end position="17"/>
    </location>
</feature>
<keyword evidence="2" id="KW-0732">Signal</keyword>
<feature type="compositionally biased region" description="Low complexity" evidence="1">
    <location>
        <begin position="112"/>
        <end position="139"/>
    </location>
</feature>
<dbReference type="OrthoDB" id="5427833at2759"/>
<dbReference type="AlphaFoldDB" id="A0A6A6RBI8"/>
<keyword evidence="4" id="KW-1185">Reference proteome</keyword>
<accession>A0A6A6RBI8</accession>
<evidence type="ECO:0000313" key="4">
    <source>
        <dbReference type="Proteomes" id="UP000799750"/>
    </source>
</evidence>
<proteinExistence type="predicted"/>
<protein>
    <recommendedName>
        <fullName evidence="5">Extracellular membrane protein CFEM domain-containing protein</fullName>
    </recommendedName>
</protein>
<feature type="compositionally biased region" description="Low complexity" evidence="1">
    <location>
        <begin position="188"/>
        <end position="203"/>
    </location>
</feature>
<reference evidence="3" key="1">
    <citation type="journal article" date="2020" name="Stud. Mycol.">
        <title>101 Dothideomycetes genomes: a test case for predicting lifestyles and emergence of pathogens.</title>
        <authorList>
            <person name="Haridas S."/>
            <person name="Albert R."/>
            <person name="Binder M."/>
            <person name="Bloem J."/>
            <person name="Labutti K."/>
            <person name="Salamov A."/>
            <person name="Andreopoulos B."/>
            <person name="Baker S."/>
            <person name="Barry K."/>
            <person name="Bills G."/>
            <person name="Bluhm B."/>
            <person name="Cannon C."/>
            <person name="Castanera R."/>
            <person name="Culley D."/>
            <person name="Daum C."/>
            <person name="Ezra D."/>
            <person name="Gonzalez J."/>
            <person name="Henrissat B."/>
            <person name="Kuo A."/>
            <person name="Liang C."/>
            <person name="Lipzen A."/>
            <person name="Lutzoni F."/>
            <person name="Magnuson J."/>
            <person name="Mondo S."/>
            <person name="Nolan M."/>
            <person name="Ohm R."/>
            <person name="Pangilinan J."/>
            <person name="Park H.-J."/>
            <person name="Ramirez L."/>
            <person name="Alfaro M."/>
            <person name="Sun H."/>
            <person name="Tritt A."/>
            <person name="Yoshinaga Y."/>
            <person name="Zwiers L.-H."/>
            <person name="Turgeon B."/>
            <person name="Goodwin S."/>
            <person name="Spatafora J."/>
            <person name="Crous P."/>
            <person name="Grigoriev I."/>
        </authorList>
    </citation>
    <scope>NUCLEOTIDE SEQUENCE</scope>
    <source>
        <strain evidence="3">CBS 269.34</strain>
    </source>
</reference>
<sequence>MRLPHLLPTTFLALASADSIALSSFTPRISSLPPACDKVYNAPIANCASTDFQSTCSPACIAGLVAISKAVAASCAHVDVAETSIIGVFLLGQGIPALCSNTVVTTVGSSDAPAQSTSAVQTSSSSSSRSSSKAESSSAGIIVDPSATPAKPSSTLSTAVSSAVSSEAAASSSAAVVTSAPAATASSTASFGLSSSTSTSTAEAPKKSGKSQLSNSSSGGGSPFDVQATGDSPRQAPRGILALFIGVVGMLVMVR</sequence>
<feature type="chain" id="PRO_5025429897" description="Extracellular membrane protein CFEM domain-containing protein" evidence="2">
    <location>
        <begin position="18"/>
        <end position="255"/>
    </location>
</feature>
<feature type="region of interest" description="Disordered" evidence="1">
    <location>
        <begin position="188"/>
        <end position="232"/>
    </location>
</feature>
<dbReference type="EMBL" id="MU004181">
    <property type="protein sequence ID" value="KAF2502165.1"/>
    <property type="molecule type" value="Genomic_DNA"/>
</dbReference>
<name>A0A6A6RBI8_9PEZI</name>
<organism evidence="3 4">
    <name type="scientific">Lophium mytilinum</name>
    <dbReference type="NCBI Taxonomy" id="390894"/>
    <lineage>
        <taxon>Eukaryota</taxon>
        <taxon>Fungi</taxon>
        <taxon>Dikarya</taxon>
        <taxon>Ascomycota</taxon>
        <taxon>Pezizomycotina</taxon>
        <taxon>Dothideomycetes</taxon>
        <taxon>Pleosporomycetidae</taxon>
        <taxon>Mytilinidiales</taxon>
        <taxon>Mytilinidiaceae</taxon>
        <taxon>Lophium</taxon>
    </lineage>
</organism>
<feature type="region of interest" description="Disordered" evidence="1">
    <location>
        <begin position="109"/>
        <end position="155"/>
    </location>
</feature>